<protein>
    <recommendedName>
        <fullName evidence="3">NurA domain-containing protein</fullName>
    </recommendedName>
</protein>
<evidence type="ECO:0008006" key="3">
    <source>
        <dbReference type="Google" id="ProtNLM"/>
    </source>
</evidence>
<comment type="caution">
    <text evidence="1">The sequence shown here is derived from an EMBL/GenBank/DDBJ whole genome shotgun (WGS) entry which is preliminary data.</text>
</comment>
<dbReference type="AlphaFoldDB" id="A0A7W9UXJ3"/>
<reference evidence="1 2" key="1">
    <citation type="submission" date="2020-08" db="EMBL/GenBank/DDBJ databases">
        <title>Genomic Encyclopedia of Type Strains, Phase III (KMG-III): the genomes of soil and plant-associated and newly described type strains.</title>
        <authorList>
            <person name="Whitman W."/>
        </authorList>
    </citation>
    <scope>NUCLEOTIDE SEQUENCE [LARGE SCALE GENOMIC DNA]</scope>
    <source>
        <strain evidence="1 2">CECT 8305</strain>
    </source>
</reference>
<gene>
    <name evidence="1" type="ORF">FHS42_001407</name>
</gene>
<organism evidence="1 2">
    <name type="scientific">Streptomyces zagrosensis</name>
    <dbReference type="NCBI Taxonomy" id="1042984"/>
    <lineage>
        <taxon>Bacteria</taxon>
        <taxon>Bacillati</taxon>
        <taxon>Actinomycetota</taxon>
        <taxon>Actinomycetes</taxon>
        <taxon>Kitasatosporales</taxon>
        <taxon>Streptomycetaceae</taxon>
        <taxon>Streptomyces</taxon>
    </lineage>
</organism>
<keyword evidence="2" id="KW-1185">Reference proteome</keyword>
<name>A0A7W9UXJ3_9ACTN</name>
<sequence length="470" mass="51884">MPYEGEKASRLGHVDTVRNEAVRAALQRWSITSARPDSGKEITELCSPLEDLPLSGKLEEVDFSITVDGSDTEVEATRNHPTVKVGYLRVAGSVVRLDAFRKLARVKHIDPREVRNSHSEYAFDVALPGSQLTRPGMSGVETWRAELEDFLRSSRFDSNTEMTLADALLALHGTRGRPATEISLRVCPGCGLKATSSFTLTATKEGGSCQSCNTHLYLADVLRTHEEYNDEGSNFTPLGRVMTAAERLMSVCYLNFFADTAPEVLRHTLFITDGPLAMFGPLAPLKRRFEEHLGDLGAWCAKRNLVAPLIVGIEKTGAFVEHAELIKDLIPLGHVMRLTNAYINKISGRPEGNHYGVDEFYGRRFIYRTRTGDPLVITVPPQAGLSPYDGGRPEVEGWDAYPTLRLICEILDSLRTRMYRHAVVPIALAHSAAALPLGVGRSVLTMMAQQNIPGLKLDLQAVQPPTYFKN</sequence>
<proteinExistence type="predicted"/>
<dbReference type="EMBL" id="JACHJL010000002">
    <property type="protein sequence ID" value="MBB5934381.1"/>
    <property type="molecule type" value="Genomic_DNA"/>
</dbReference>
<evidence type="ECO:0000313" key="1">
    <source>
        <dbReference type="EMBL" id="MBB5934381.1"/>
    </source>
</evidence>
<evidence type="ECO:0000313" key="2">
    <source>
        <dbReference type="Proteomes" id="UP000588098"/>
    </source>
</evidence>
<dbReference type="RefSeq" id="WP_184569673.1">
    <property type="nucleotide sequence ID" value="NZ_JACHJL010000002.1"/>
</dbReference>
<dbReference type="Proteomes" id="UP000588098">
    <property type="component" value="Unassembled WGS sequence"/>
</dbReference>
<accession>A0A7W9UXJ3</accession>